<dbReference type="AlphaFoldDB" id="A0A833E963"/>
<dbReference type="PROSITE" id="PS00116">
    <property type="entry name" value="DNA_POLYMERASE_B"/>
    <property type="match status" value="1"/>
</dbReference>
<dbReference type="NCBIfam" id="TIGR00592">
    <property type="entry name" value="pol2"/>
    <property type="match status" value="1"/>
</dbReference>
<comment type="similarity">
    <text evidence="1 7">Belongs to the DNA polymerase type-B family.</text>
</comment>
<dbReference type="SUPFAM" id="SSF56672">
    <property type="entry name" value="DNA/RNA polymerases"/>
    <property type="match status" value="1"/>
</dbReference>
<dbReference type="EC" id="2.7.7.7" evidence="7"/>
<dbReference type="CDD" id="cd05781">
    <property type="entry name" value="DNA_polB_B3_exo"/>
    <property type="match status" value="1"/>
</dbReference>
<keyword evidence="4 7" id="KW-0239">DNA-directed DNA polymerase</keyword>
<dbReference type="Pfam" id="PF00136">
    <property type="entry name" value="DNA_pol_B"/>
    <property type="match status" value="1"/>
</dbReference>
<accession>A0A833E963</accession>
<name>A0A833E963_9CREN</name>
<dbReference type="GO" id="GO:0006261">
    <property type="term" value="P:DNA-templated DNA replication"/>
    <property type="evidence" value="ECO:0007669"/>
    <property type="project" value="TreeGrafter"/>
</dbReference>
<evidence type="ECO:0000256" key="5">
    <source>
        <dbReference type="ARBA" id="ARBA00023125"/>
    </source>
</evidence>
<dbReference type="PRINTS" id="PR00106">
    <property type="entry name" value="DNAPOLB"/>
</dbReference>
<evidence type="ECO:0000313" key="11">
    <source>
        <dbReference type="Proteomes" id="UP000600071"/>
    </source>
</evidence>
<dbReference type="InterPro" id="IPR023211">
    <property type="entry name" value="DNA_pol_palm_dom_sf"/>
</dbReference>
<dbReference type="InterPro" id="IPR012337">
    <property type="entry name" value="RNaseH-like_sf"/>
</dbReference>
<dbReference type="SMART" id="SM00486">
    <property type="entry name" value="POLBc"/>
    <property type="match status" value="1"/>
</dbReference>
<evidence type="ECO:0000256" key="1">
    <source>
        <dbReference type="ARBA" id="ARBA00005755"/>
    </source>
</evidence>
<evidence type="ECO:0000259" key="8">
    <source>
        <dbReference type="Pfam" id="PF00136"/>
    </source>
</evidence>
<dbReference type="InterPro" id="IPR006172">
    <property type="entry name" value="DNA-dir_DNA_pol_B"/>
</dbReference>
<dbReference type="InterPro" id="IPR042087">
    <property type="entry name" value="DNA_pol_B_thumb"/>
</dbReference>
<dbReference type="InterPro" id="IPR043502">
    <property type="entry name" value="DNA/RNA_pol_sf"/>
</dbReference>
<dbReference type="SUPFAM" id="SSF53098">
    <property type="entry name" value="Ribonuclease H-like"/>
    <property type="match status" value="1"/>
</dbReference>
<evidence type="ECO:0000256" key="7">
    <source>
        <dbReference type="RuleBase" id="RU000442"/>
    </source>
</evidence>
<dbReference type="Pfam" id="PF03104">
    <property type="entry name" value="DNA_pol_B_exo1"/>
    <property type="match status" value="1"/>
</dbReference>
<evidence type="ECO:0000256" key="4">
    <source>
        <dbReference type="ARBA" id="ARBA00022932"/>
    </source>
</evidence>
<dbReference type="Gene3D" id="1.10.287.690">
    <property type="entry name" value="Helix hairpin bin"/>
    <property type="match status" value="1"/>
</dbReference>
<dbReference type="PANTHER" id="PTHR10322">
    <property type="entry name" value="DNA POLYMERASE CATALYTIC SUBUNIT"/>
    <property type="match status" value="1"/>
</dbReference>
<dbReference type="GO" id="GO:0003677">
    <property type="term" value="F:DNA binding"/>
    <property type="evidence" value="ECO:0007669"/>
    <property type="project" value="UniProtKB-KW"/>
</dbReference>
<dbReference type="EMBL" id="DQVR01000050">
    <property type="protein sequence ID" value="HIQ23863.1"/>
    <property type="molecule type" value="Genomic_DNA"/>
</dbReference>
<dbReference type="GO" id="GO:0000166">
    <property type="term" value="F:nucleotide binding"/>
    <property type="evidence" value="ECO:0007669"/>
    <property type="project" value="InterPro"/>
</dbReference>
<organism evidence="10 11">
    <name type="scientific">Pyrodictium delaneyi</name>
    <dbReference type="NCBI Taxonomy" id="1273541"/>
    <lineage>
        <taxon>Archaea</taxon>
        <taxon>Thermoproteota</taxon>
        <taxon>Thermoprotei</taxon>
        <taxon>Desulfurococcales</taxon>
        <taxon>Pyrodictiaceae</taxon>
        <taxon>Pyrodictium</taxon>
    </lineage>
</organism>
<evidence type="ECO:0000256" key="2">
    <source>
        <dbReference type="ARBA" id="ARBA00022679"/>
    </source>
</evidence>
<evidence type="ECO:0000313" key="10">
    <source>
        <dbReference type="EMBL" id="HIQ23863.1"/>
    </source>
</evidence>
<evidence type="ECO:0000259" key="9">
    <source>
        <dbReference type="Pfam" id="PF03104"/>
    </source>
</evidence>
<reference evidence="10" key="1">
    <citation type="journal article" date="2020" name="ISME J.">
        <title>Gammaproteobacteria mediating utilization of methyl-, sulfur- and petroleum organic compounds in deep ocean hydrothermal plumes.</title>
        <authorList>
            <person name="Zhou Z."/>
            <person name="Liu Y."/>
            <person name="Pan J."/>
            <person name="Cron B.R."/>
            <person name="Toner B.M."/>
            <person name="Anantharaman K."/>
            <person name="Breier J.A."/>
            <person name="Dick G.J."/>
            <person name="Li M."/>
        </authorList>
    </citation>
    <scope>NUCLEOTIDE SEQUENCE</scope>
    <source>
        <strain evidence="10">SZUA-1523</strain>
    </source>
</reference>
<evidence type="ECO:0000256" key="6">
    <source>
        <dbReference type="ARBA" id="ARBA00049244"/>
    </source>
</evidence>
<dbReference type="Proteomes" id="UP000600071">
    <property type="component" value="Unassembled WGS sequence"/>
</dbReference>
<dbReference type="InterPro" id="IPR006133">
    <property type="entry name" value="DNA-dir_DNA_pol_B_exonuc"/>
</dbReference>
<dbReference type="CDD" id="cd05536">
    <property type="entry name" value="POLBc_B3"/>
    <property type="match status" value="1"/>
</dbReference>
<dbReference type="InterPro" id="IPR036397">
    <property type="entry name" value="RNaseH_sf"/>
</dbReference>
<dbReference type="Gene3D" id="3.30.420.10">
    <property type="entry name" value="Ribonuclease H-like superfamily/Ribonuclease H"/>
    <property type="match status" value="1"/>
</dbReference>
<dbReference type="Gene3D" id="1.10.132.60">
    <property type="entry name" value="DNA polymerase family B, C-terminal domain"/>
    <property type="match status" value="1"/>
</dbReference>
<proteinExistence type="inferred from homology"/>
<keyword evidence="5 7" id="KW-0238">DNA-binding</keyword>
<gene>
    <name evidence="10" type="ORF">EYH50_02305</name>
</gene>
<sequence>MPESIEFVLLDSSYEIVGKEPVIILWGVTLDGKRVVLLDRRFRPYFYALISRDYEDKAEEVAAAVRRLSMAKSPIVEAKVVNKKYFGRPRKAVKVMTVIPESVREYREAVKKLEGVEDSLEADIRFAMRYLIDKRLYPFTAYRVRAENAGRSPGFRVDSVYTIVEDPEPIANITSIDIPEMRVLAFDIEVYSKRGSPNPSRDPVIIISVKDSRGSEKLLEANNYDDRNVLRGFVEYIRYFDPDIIVGYNSNNFDWPYLIERAHRIGVKLDVTRRVGAEPSTSVYGHVSVQGRLNVDLYNYVEEMHEIKVKTLEEVAEYLGVMRKSERVLIEWWRIPDYWDDEKKRPLLKRYALDDVRATYGLAEKILPFAIQLSTVTGVPLDQVGAMGVGFRLEWYLIRAARDMNELVPNRVKRREESYKGAVVLKPLKGVHENVVVIDFSSMYPNIMIKYNVGPDTIVDDPSKCEKYGGCYVAPEVGHMFRRSPPGFFKTVLENLIALRKQVREKMKEFPPDSPEYRIYDERQKALKVLANASYGYMGWVHARWYCKRCAEAVTAWGRNLILSAIEYARKLGLKVIYGDTDSLFVTYDKEKVKKLIEFVEKQLGFEIKIDKIYKRVFFTEAKKRYVGLLEDGRIDIVGFEAVRGDWCELAKEVQEKVAEIILKTGDINRAISYIREVVKKLKEGKIPITKLVIWKTLTKRIEEYEHEAPHVTAARRMKEAGYDVAPGDKIGYIIVKGHGSISSRAYPYFMVDSSKVDTEYYIDHQIVPAAMRILSYFGVTEKQLKAASSGHRSLFDFFAAKK</sequence>
<keyword evidence="3 7" id="KW-0548">Nucleotidyltransferase</keyword>
<feature type="domain" description="DNA-directed DNA polymerase family B exonuclease" evidence="9">
    <location>
        <begin position="120"/>
        <end position="315"/>
    </location>
</feature>
<dbReference type="InterPro" id="IPR050240">
    <property type="entry name" value="DNA_pol_type-B"/>
</dbReference>
<keyword evidence="7" id="KW-0235">DNA replication</keyword>
<dbReference type="Gene3D" id="3.30.342.10">
    <property type="entry name" value="DNA Polymerase, chain B, domain 1"/>
    <property type="match status" value="1"/>
</dbReference>
<comment type="catalytic activity">
    <reaction evidence="6 7">
        <text>DNA(n) + a 2'-deoxyribonucleoside 5'-triphosphate = DNA(n+1) + diphosphate</text>
        <dbReference type="Rhea" id="RHEA:22508"/>
        <dbReference type="Rhea" id="RHEA-COMP:17339"/>
        <dbReference type="Rhea" id="RHEA-COMP:17340"/>
        <dbReference type="ChEBI" id="CHEBI:33019"/>
        <dbReference type="ChEBI" id="CHEBI:61560"/>
        <dbReference type="ChEBI" id="CHEBI:173112"/>
        <dbReference type="EC" id="2.7.7.7"/>
    </reaction>
</comment>
<protein>
    <recommendedName>
        <fullName evidence="7">DNA polymerase</fullName>
        <ecNumber evidence="7">2.7.7.7</ecNumber>
    </recommendedName>
</protein>
<dbReference type="InterPro" id="IPR017964">
    <property type="entry name" value="DNA-dir_DNA_pol_B_CS"/>
</dbReference>
<evidence type="ECO:0000256" key="3">
    <source>
        <dbReference type="ARBA" id="ARBA00022695"/>
    </source>
</evidence>
<dbReference type="Gene3D" id="3.90.1600.10">
    <property type="entry name" value="Palm domain of DNA polymerase"/>
    <property type="match status" value="1"/>
</dbReference>
<dbReference type="PANTHER" id="PTHR10322:SF23">
    <property type="entry name" value="DNA POLYMERASE DELTA CATALYTIC SUBUNIT"/>
    <property type="match status" value="1"/>
</dbReference>
<feature type="domain" description="DNA-directed DNA polymerase family B multifunctional" evidence="8">
    <location>
        <begin position="386"/>
        <end position="776"/>
    </location>
</feature>
<comment type="caution">
    <text evidence="10">The sequence shown here is derived from an EMBL/GenBank/DDBJ whole genome shotgun (WGS) entry which is preliminary data.</text>
</comment>
<keyword evidence="2 7" id="KW-0808">Transferase</keyword>
<dbReference type="GO" id="GO:0003887">
    <property type="term" value="F:DNA-directed DNA polymerase activity"/>
    <property type="evidence" value="ECO:0007669"/>
    <property type="project" value="UniProtKB-KW"/>
</dbReference>
<dbReference type="InterPro" id="IPR006134">
    <property type="entry name" value="DNA-dir_DNA_pol_B_multi_dom"/>
</dbReference>